<reference evidence="1 2" key="1">
    <citation type="submission" date="2017-02" db="EMBL/GenBank/DDBJ databases">
        <authorList>
            <person name="Peterson S.W."/>
        </authorList>
    </citation>
    <scope>NUCLEOTIDE SEQUENCE [LARGE SCALE GENOMIC DNA]</scope>
    <source>
        <strain evidence="1 2">ATCC 43324</strain>
    </source>
</reference>
<name>A0A1T4P3D5_9BACT</name>
<proteinExistence type="predicted"/>
<dbReference type="STRING" id="28136.SAMN02745202_01296"/>
<organism evidence="1 2">
    <name type="scientific">Segatella oulorum</name>
    <dbReference type="NCBI Taxonomy" id="28136"/>
    <lineage>
        <taxon>Bacteria</taxon>
        <taxon>Pseudomonadati</taxon>
        <taxon>Bacteroidota</taxon>
        <taxon>Bacteroidia</taxon>
        <taxon>Bacteroidales</taxon>
        <taxon>Prevotellaceae</taxon>
        <taxon>Segatella</taxon>
    </lineage>
</organism>
<evidence type="ECO:0000313" key="2">
    <source>
        <dbReference type="Proteomes" id="UP000190065"/>
    </source>
</evidence>
<protein>
    <submittedName>
        <fullName evidence="1">Uncharacterized protein</fullName>
    </submittedName>
</protein>
<sequence length="45" mass="5131">MEIDNSRKTITTFVLVDSTGKIFDDFENINENTEIRAIAIEPKNS</sequence>
<gene>
    <name evidence="1" type="ORF">SAMN02745202_01296</name>
</gene>
<dbReference type="EMBL" id="FUXK01000012">
    <property type="protein sequence ID" value="SJZ86014.1"/>
    <property type="molecule type" value="Genomic_DNA"/>
</dbReference>
<accession>A0A1T4P3D5</accession>
<evidence type="ECO:0000313" key="1">
    <source>
        <dbReference type="EMBL" id="SJZ86014.1"/>
    </source>
</evidence>
<dbReference type="AlphaFoldDB" id="A0A1T4P3D5"/>
<dbReference type="Proteomes" id="UP000190065">
    <property type="component" value="Unassembled WGS sequence"/>
</dbReference>